<name>A0A345CT45_9GAMM</name>
<organism evidence="1 2">
    <name type="scientific">Erwinia tracheiphila</name>
    <dbReference type="NCBI Taxonomy" id="65700"/>
    <lineage>
        <taxon>Bacteria</taxon>
        <taxon>Pseudomonadati</taxon>
        <taxon>Pseudomonadota</taxon>
        <taxon>Gammaproteobacteria</taxon>
        <taxon>Enterobacterales</taxon>
        <taxon>Erwiniaceae</taxon>
        <taxon>Erwinia</taxon>
    </lineage>
</organism>
<evidence type="ECO:0000313" key="1">
    <source>
        <dbReference type="EMBL" id="AXF76612.1"/>
    </source>
</evidence>
<dbReference type="Pfam" id="PF25688">
    <property type="entry name" value="P22_gp7"/>
    <property type="match status" value="1"/>
</dbReference>
<gene>
    <name evidence="1" type="ORF">AV903_12120</name>
</gene>
<dbReference type="Proteomes" id="UP000264980">
    <property type="component" value="Chromosome"/>
</dbReference>
<evidence type="ECO:0000313" key="2">
    <source>
        <dbReference type="Proteomes" id="UP000264980"/>
    </source>
</evidence>
<dbReference type="InterPro" id="IPR057916">
    <property type="entry name" value="P22_gp7"/>
</dbReference>
<accession>A0A345CT45</accession>
<protein>
    <submittedName>
        <fullName evidence="1">DNA transfer protein</fullName>
    </submittedName>
</protein>
<dbReference type="AlphaFoldDB" id="A0A345CT45"/>
<sequence>MGGIGKAVGNVIGSVTGANAAASATTSAANQSNAMAQQIYNDQVQRMTPYYNAGSTALTGLQNLVNNRSGTLADYYNSSEYSGLANQARYQQLASAEATGGLGSTATSNALASIAPQLGQQYLSSQYNNLTGLTGIGMNAANVMNTSGNNYANAYSNNVNQIGAAKVGNSLANGQALTQGIGFLAGLF</sequence>
<reference evidence="1 2" key="1">
    <citation type="submission" date="2016-01" db="EMBL/GenBank/DDBJ databases">
        <authorList>
            <person name="Oliw E.H."/>
        </authorList>
    </citation>
    <scope>NUCLEOTIDE SEQUENCE [LARGE SCALE GENOMIC DNA]</scope>
    <source>
        <strain evidence="1 2">MDcuke</strain>
    </source>
</reference>
<dbReference type="RefSeq" id="WP_233480270.1">
    <property type="nucleotide sequence ID" value="NZ_CP013970.1"/>
</dbReference>
<dbReference type="EMBL" id="CP013970">
    <property type="protein sequence ID" value="AXF76612.1"/>
    <property type="molecule type" value="Genomic_DNA"/>
</dbReference>
<proteinExistence type="predicted"/>